<dbReference type="InterPro" id="IPR029058">
    <property type="entry name" value="AB_hydrolase_fold"/>
</dbReference>
<dbReference type="EMBL" id="FOMT01000003">
    <property type="protein sequence ID" value="SFE56418.1"/>
    <property type="molecule type" value="Genomic_DNA"/>
</dbReference>
<dbReference type="InterPro" id="IPR000073">
    <property type="entry name" value="AB_hydrolase_1"/>
</dbReference>
<feature type="domain" description="AB hydrolase-1" evidence="1">
    <location>
        <begin position="25"/>
        <end position="261"/>
    </location>
</feature>
<dbReference type="Proteomes" id="UP000198855">
    <property type="component" value="Unassembled WGS sequence"/>
</dbReference>
<evidence type="ECO:0000313" key="2">
    <source>
        <dbReference type="EMBL" id="SFE56418.1"/>
    </source>
</evidence>
<dbReference type="STRING" id="1045775.SAMN05216378_3555"/>
<evidence type="ECO:0000259" key="1">
    <source>
        <dbReference type="Pfam" id="PF00561"/>
    </source>
</evidence>
<dbReference type="PANTHER" id="PTHR43798:SF33">
    <property type="entry name" value="HYDROLASE, PUTATIVE (AFU_ORTHOLOGUE AFUA_2G14860)-RELATED"/>
    <property type="match status" value="1"/>
</dbReference>
<keyword evidence="3" id="KW-1185">Reference proteome</keyword>
<dbReference type="InterPro" id="IPR000639">
    <property type="entry name" value="Epox_hydrolase-like"/>
</dbReference>
<proteinExistence type="predicted"/>
<dbReference type="RefSeq" id="WP_091187481.1">
    <property type="nucleotide sequence ID" value="NZ_FOMT01000003.1"/>
</dbReference>
<dbReference type="Gene3D" id="3.40.50.1820">
    <property type="entry name" value="alpha/beta hydrolase"/>
    <property type="match status" value="1"/>
</dbReference>
<protein>
    <submittedName>
        <fullName evidence="2">Pimeloyl-ACP methyl ester carboxylesterase</fullName>
    </submittedName>
</protein>
<evidence type="ECO:0000313" key="3">
    <source>
        <dbReference type="Proteomes" id="UP000198855"/>
    </source>
</evidence>
<organism evidence="2 3">
    <name type="scientific">Paenibacillus catalpae</name>
    <dbReference type="NCBI Taxonomy" id="1045775"/>
    <lineage>
        <taxon>Bacteria</taxon>
        <taxon>Bacillati</taxon>
        <taxon>Bacillota</taxon>
        <taxon>Bacilli</taxon>
        <taxon>Bacillales</taxon>
        <taxon>Paenibacillaceae</taxon>
        <taxon>Paenibacillus</taxon>
    </lineage>
</organism>
<dbReference type="AlphaFoldDB" id="A0A1I2BKU2"/>
<accession>A0A1I2BKU2</accession>
<sequence length="284" mass="32133">MEKHKVHVNGIDMVYEECGQENEKTIILIHGFCGSSHYWHNVCPLLTEHYRVIMPQLRGHGETSVPDNIYTMEALADDINGLVEKLGIEKTVLFGHSLGGYVTLAFADKYPDKLSGFGLIHSTALPDTEEMKRKRYQDIAFIQKEGIEPYVHELIPKLFKESKRQDMPDEVEKVKEAGLKMSAKGAIHTLEGMMMRPDRSAMLHEACYPILLVAGADDEVVSPDDTFSVNEQETPKTTYEYPHIQENTFEGVAHMSLFEAPEQLARVIANYLRTLGEKEPVRAL</sequence>
<dbReference type="InterPro" id="IPR050266">
    <property type="entry name" value="AB_hydrolase_sf"/>
</dbReference>
<gene>
    <name evidence="2" type="ORF">SAMN05216378_3555</name>
</gene>
<dbReference type="OrthoDB" id="252464at2"/>
<dbReference type="Pfam" id="PF00561">
    <property type="entry name" value="Abhydrolase_1"/>
    <property type="match status" value="1"/>
</dbReference>
<dbReference type="PANTHER" id="PTHR43798">
    <property type="entry name" value="MONOACYLGLYCEROL LIPASE"/>
    <property type="match status" value="1"/>
</dbReference>
<dbReference type="SUPFAM" id="SSF53474">
    <property type="entry name" value="alpha/beta-Hydrolases"/>
    <property type="match status" value="1"/>
</dbReference>
<dbReference type="PRINTS" id="PR00111">
    <property type="entry name" value="ABHYDROLASE"/>
</dbReference>
<dbReference type="GO" id="GO:0016020">
    <property type="term" value="C:membrane"/>
    <property type="evidence" value="ECO:0007669"/>
    <property type="project" value="TreeGrafter"/>
</dbReference>
<reference evidence="3" key="1">
    <citation type="submission" date="2016-10" db="EMBL/GenBank/DDBJ databases">
        <authorList>
            <person name="Varghese N."/>
            <person name="Submissions S."/>
        </authorList>
    </citation>
    <scope>NUCLEOTIDE SEQUENCE [LARGE SCALE GENOMIC DNA]</scope>
    <source>
        <strain evidence="3">CGMCC 1.10784</strain>
    </source>
</reference>
<dbReference type="GO" id="GO:0003824">
    <property type="term" value="F:catalytic activity"/>
    <property type="evidence" value="ECO:0007669"/>
    <property type="project" value="InterPro"/>
</dbReference>
<dbReference type="PRINTS" id="PR00412">
    <property type="entry name" value="EPOXHYDRLASE"/>
</dbReference>
<name>A0A1I2BKU2_9BACL</name>